<dbReference type="InterPro" id="IPR032675">
    <property type="entry name" value="LRR_dom_sf"/>
</dbReference>
<comment type="subcellular location">
    <subcellularLocation>
        <location evidence="1">Membrane</location>
        <topology evidence="1">Single-pass type I membrane protein</topology>
    </subcellularLocation>
</comment>
<accession>A0AAV9KXH9</accession>
<protein>
    <submittedName>
        <fullName evidence="8">Uncharacterized protein</fullName>
    </submittedName>
</protein>
<evidence type="ECO:0000313" key="9">
    <source>
        <dbReference type="Proteomes" id="UP001311915"/>
    </source>
</evidence>
<evidence type="ECO:0000313" key="8">
    <source>
        <dbReference type="EMBL" id="KAK4718150.1"/>
    </source>
</evidence>
<keyword evidence="6" id="KW-0325">Glycoprotein</keyword>
<dbReference type="GO" id="GO:0016020">
    <property type="term" value="C:membrane"/>
    <property type="evidence" value="ECO:0007669"/>
    <property type="project" value="UniProtKB-SubCell"/>
</dbReference>
<evidence type="ECO:0000256" key="1">
    <source>
        <dbReference type="ARBA" id="ARBA00004479"/>
    </source>
</evidence>
<comment type="caution">
    <text evidence="8">The sequence shown here is derived from an EMBL/GenBank/DDBJ whole genome shotgun (WGS) entry which is preliminary data.</text>
</comment>
<evidence type="ECO:0000256" key="5">
    <source>
        <dbReference type="ARBA" id="ARBA00023136"/>
    </source>
</evidence>
<organism evidence="8 9">
    <name type="scientific">Solanum pinnatisectum</name>
    <name type="common">tansyleaf nightshade</name>
    <dbReference type="NCBI Taxonomy" id="50273"/>
    <lineage>
        <taxon>Eukaryota</taxon>
        <taxon>Viridiplantae</taxon>
        <taxon>Streptophyta</taxon>
        <taxon>Embryophyta</taxon>
        <taxon>Tracheophyta</taxon>
        <taxon>Spermatophyta</taxon>
        <taxon>Magnoliopsida</taxon>
        <taxon>eudicotyledons</taxon>
        <taxon>Gunneridae</taxon>
        <taxon>Pentapetalae</taxon>
        <taxon>asterids</taxon>
        <taxon>lamiids</taxon>
        <taxon>Solanales</taxon>
        <taxon>Solanaceae</taxon>
        <taxon>Solanoideae</taxon>
        <taxon>Solaneae</taxon>
        <taxon>Solanum</taxon>
    </lineage>
</organism>
<sequence>MENNSFQLTFLILLSQLLYFICINHHFVSSAKNLTGPSSRLSSWIDQQDCCQWFGTNFQKKHELRGVINLSLLELQQFKNIDLSMNKFGGIKVLEFIGRLKELRYLNLSAAYFTGSVSSFLGNLSNLQVLDLGGLDLSKATNYWVQIINDHIPSLLELYLPRCKLLKLPSSSQSLNLSSFLVLDLSDNAFNSTIPWTLEFIFNDLTGNILDALRKLWKLRDLQFRYNSLTGTILETIGNLSSLETFYLTSNKMSGNLTTNVGQLMSLFSLDILENMWEVIVKESHLLNISNLQQFSVGMKLGTNITLAFNISLNWNPSFNLTFLTIYIIFNTVRISDVVQDWFVELDLKLDNLDMDYNNLTGKVPNKFQLKFQASMDLSTNRSEGPRPLRSFNVTTLYLRDNLFSGPIVIHPVFLRYLEQNFEELALPNIADSDISRNNQNGTISLCMGDMNRLTTLALNNNQLIGQIDMSENCLSSQIPDSLGSLAYLILRNCTKMINNDLSNNQLSGLIPAWLRETIRLLLSLVLSGLHILNLSRNNLSGSIMSCFGNLEGFEVELIDITNSHNLGTLNLSGNHLRGNIPTDIGKLRWVEALDLSINQLPGLIPPSIATLDFLSHLSLSYNKVTGKIPTSSRFQTKVDPTIFQGNIALCSPPLKECVGDGTTTTSQSGRNGEGETNDEDKLEKVWFFTVVGLGYMVGFWAFFGTLIFKKRWRFAYCRFIEMCILLFMD</sequence>
<dbReference type="PANTHER" id="PTHR48063">
    <property type="entry name" value="LRR RECEPTOR-LIKE KINASE"/>
    <property type="match status" value="1"/>
</dbReference>
<evidence type="ECO:0000256" key="7">
    <source>
        <dbReference type="SAM" id="Phobius"/>
    </source>
</evidence>
<dbReference type="Pfam" id="PF00560">
    <property type="entry name" value="LRR_1"/>
    <property type="match status" value="2"/>
</dbReference>
<keyword evidence="9" id="KW-1185">Reference proteome</keyword>
<feature type="transmembrane region" description="Helical" evidence="7">
    <location>
        <begin position="686"/>
        <end position="709"/>
    </location>
</feature>
<dbReference type="PANTHER" id="PTHR48063:SF81">
    <property type="entry name" value="LEUCINE-RICH REPEAT-CONTAINING N-TERMINAL PLANT-TYPE DOMAIN-CONTAINING PROTEIN"/>
    <property type="match status" value="1"/>
</dbReference>
<proteinExistence type="predicted"/>
<evidence type="ECO:0000256" key="2">
    <source>
        <dbReference type="ARBA" id="ARBA00022692"/>
    </source>
</evidence>
<keyword evidence="3" id="KW-0732">Signal</keyword>
<evidence type="ECO:0000256" key="3">
    <source>
        <dbReference type="ARBA" id="ARBA00022729"/>
    </source>
</evidence>
<reference evidence="8 9" key="1">
    <citation type="submission" date="2023-10" db="EMBL/GenBank/DDBJ databases">
        <title>Genome-Wide Identification Analysis in wild type Solanum Pinnatisectum Reveals Some Genes Defensing Phytophthora Infestans.</title>
        <authorList>
            <person name="Sun C."/>
        </authorList>
    </citation>
    <scope>NUCLEOTIDE SEQUENCE [LARGE SCALE GENOMIC DNA]</scope>
    <source>
        <strain evidence="8">LQN</strain>
        <tissue evidence="8">Leaf</tissue>
    </source>
</reference>
<keyword evidence="4 7" id="KW-1133">Transmembrane helix</keyword>
<evidence type="ECO:0000256" key="6">
    <source>
        <dbReference type="ARBA" id="ARBA00023180"/>
    </source>
</evidence>
<dbReference type="Proteomes" id="UP001311915">
    <property type="component" value="Unassembled WGS sequence"/>
</dbReference>
<gene>
    <name evidence="8" type="ORF">R3W88_016488</name>
</gene>
<dbReference type="InterPro" id="IPR001611">
    <property type="entry name" value="Leu-rich_rpt"/>
</dbReference>
<keyword evidence="2 7" id="KW-0812">Transmembrane</keyword>
<dbReference type="EMBL" id="JAWPEI010000008">
    <property type="protein sequence ID" value="KAK4718150.1"/>
    <property type="molecule type" value="Genomic_DNA"/>
</dbReference>
<dbReference type="SUPFAM" id="SSF52058">
    <property type="entry name" value="L domain-like"/>
    <property type="match status" value="1"/>
</dbReference>
<dbReference type="AlphaFoldDB" id="A0AAV9KXH9"/>
<keyword evidence="5 7" id="KW-0472">Membrane</keyword>
<dbReference type="Gene3D" id="3.80.10.10">
    <property type="entry name" value="Ribonuclease Inhibitor"/>
    <property type="match status" value="3"/>
</dbReference>
<name>A0AAV9KXH9_9SOLN</name>
<evidence type="ECO:0000256" key="4">
    <source>
        <dbReference type="ARBA" id="ARBA00022989"/>
    </source>
</evidence>
<dbReference type="InterPro" id="IPR046956">
    <property type="entry name" value="RLP23-like"/>
</dbReference>